<dbReference type="Pfam" id="PF25954">
    <property type="entry name" value="Beta-barrel_RND_2"/>
    <property type="match status" value="1"/>
</dbReference>
<dbReference type="InterPro" id="IPR058637">
    <property type="entry name" value="YknX-like_C"/>
</dbReference>
<evidence type="ECO:0000256" key="3">
    <source>
        <dbReference type="SAM" id="Phobius"/>
    </source>
</evidence>
<dbReference type="Gene3D" id="2.40.50.100">
    <property type="match status" value="1"/>
</dbReference>
<proteinExistence type="inferred from homology"/>
<evidence type="ECO:0000259" key="5">
    <source>
        <dbReference type="Pfam" id="PF25973"/>
    </source>
</evidence>
<accession>A0A074MB88</accession>
<gene>
    <name evidence="7" type="ORF">EH32_02330</name>
</gene>
<dbReference type="OrthoDB" id="7422354at2"/>
<dbReference type="NCBIfam" id="TIGR01730">
    <property type="entry name" value="RND_mfp"/>
    <property type="match status" value="1"/>
</dbReference>
<dbReference type="Gene3D" id="2.40.30.170">
    <property type="match status" value="1"/>
</dbReference>
<feature type="domain" description="CzcB-like barrel-sandwich hybrid" evidence="5">
    <location>
        <begin position="106"/>
        <end position="239"/>
    </location>
</feature>
<feature type="domain" description="CusB-like beta-barrel" evidence="4">
    <location>
        <begin position="247"/>
        <end position="317"/>
    </location>
</feature>
<dbReference type="GO" id="GO:1990281">
    <property type="term" value="C:efflux pump complex"/>
    <property type="evidence" value="ECO:0007669"/>
    <property type="project" value="TreeGrafter"/>
</dbReference>
<dbReference type="InterPro" id="IPR006143">
    <property type="entry name" value="RND_pump_MFP"/>
</dbReference>
<keyword evidence="2" id="KW-0175">Coiled coil</keyword>
<sequence length="410" mass="42369">MNYETTITAEAADSVPAETAAGDGTRSSPVLRWLLIGGGGLLALLLAIAAYFALAGGEPVPAGDDQSQAPVVSVVVPGRTTIEGTLEVPGTIAARRPMPVGVAGEGGQVLSVRVDAGDWVRQGEVMAVIDRSVQSQQAEAQAAQIEVARADARLAEANLERALQLVERGFVSKADIDRLRATRDSAVARVRVAEAQLDELQARNARLNIVSPASGYVLERNVEPGQTVGAGSGALFTVASGGEMEVLAQVSEDQLARLSVGIPATVVPSGSEKEFSGQVWQLSPVIDPQSRQGTARIALPFAPELRPGGFATALINSGSVTATVLPESAVLADDDGAFVYVVDKENKAQRVGVRTGMVTADGIAIIEGLSGEEEIVLKAGGFLNPGETVNPRRAALEGQGAAQVAGRSRD</sequence>
<dbReference type="Gene3D" id="2.40.420.20">
    <property type="match status" value="1"/>
</dbReference>
<dbReference type="EMBL" id="JMIX01000012">
    <property type="protein sequence ID" value="KEO90679.1"/>
    <property type="molecule type" value="Genomic_DNA"/>
</dbReference>
<evidence type="ECO:0000259" key="6">
    <source>
        <dbReference type="Pfam" id="PF25989"/>
    </source>
</evidence>
<dbReference type="Pfam" id="PF25989">
    <property type="entry name" value="YknX_C"/>
    <property type="match status" value="1"/>
</dbReference>
<dbReference type="Proteomes" id="UP000027866">
    <property type="component" value="Unassembled WGS sequence"/>
</dbReference>
<dbReference type="RefSeq" id="WP_051698359.1">
    <property type="nucleotide sequence ID" value="NZ_CP017057.1"/>
</dbReference>
<keyword evidence="3" id="KW-1133">Transmembrane helix</keyword>
<comment type="caution">
    <text evidence="7">The sequence shown here is derived from an EMBL/GenBank/DDBJ whole genome shotgun (WGS) entry which is preliminary data.</text>
</comment>
<reference evidence="7 8" key="1">
    <citation type="submission" date="2014-04" db="EMBL/GenBank/DDBJ databases">
        <title>A comprehensive comparison of genomes of Erythrobacter spp. Strains.</title>
        <authorList>
            <person name="Zheng Q."/>
        </authorList>
    </citation>
    <scope>NUCLEOTIDE SEQUENCE [LARGE SCALE GENOMIC DNA]</scope>
    <source>
        <strain evidence="7 8">DSM 8509</strain>
    </source>
</reference>
<dbReference type="Pfam" id="PF25973">
    <property type="entry name" value="BSH_CzcB"/>
    <property type="match status" value="1"/>
</dbReference>
<keyword evidence="3" id="KW-0472">Membrane</keyword>
<organism evidence="7 8">
    <name type="scientific">Erythrobacter litoralis</name>
    <dbReference type="NCBI Taxonomy" id="39960"/>
    <lineage>
        <taxon>Bacteria</taxon>
        <taxon>Pseudomonadati</taxon>
        <taxon>Pseudomonadota</taxon>
        <taxon>Alphaproteobacteria</taxon>
        <taxon>Sphingomonadales</taxon>
        <taxon>Erythrobacteraceae</taxon>
        <taxon>Erythrobacter/Porphyrobacter group</taxon>
        <taxon>Erythrobacter</taxon>
    </lineage>
</organism>
<protein>
    <submittedName>
        <fullName evidence="7">Secretion protein HylD</fullName>
    </submittedName>
</protein>
<evidence type="ECO:0000313" key="8">
    <source>
        <dbReference type="Proteomes" id="UP000027866"/>
    </source>
</evidence>
<dbReference type="SUPFAM" id="SSF111369">
    <property type="entry name" value="HlyD-like secretion proteins"/>
    <property type="match status" value="1"/>
</dbReference>
<dbReference type="PATRIC" id="fig|39960.10.peg.102"/>
<feature type="coiled-coil region" evidence="2">
    <location>
        <begin position="133"/>
        <end position="210"/>
    </location>
</feature>
<evidence type="ECO:0000259" key="4">
    <source>
        <dbReference type="Pfam" id="PF25954"/>
    </source>
</evidence>
<feature type="domain" description="YknX-like C-terminal permuted SH3-like" evidence="6">
    <location>
        <begin position="323"/>
        <end position="390"/>
    </location>
</feature>
<dbReference type="GO" id="GO:0015562">
    <property type="term" value="F:efflux transmembrane transporter activity"/>
    <property type="evidence" value="ECO:0007669"/>
    <property type="project" value="TreeGrafter"/>
</dbReference>
<comment type="similarity">
    <text evidence="1">Belongs to the membrane fusion protein (MFP) (TC 8.A.1) family.</text>
</comment>
<dbReference type="InterPro" id="IPR058647">
    <property type="entry name" value="BSH_CzcB-like"/>
</dbReference>
<dbReference type="KEGG" id="elq:Ga0102493_111035"/>
<dbReference type="InterPro" id="IPR058792">
    <property type="entry name" value="Beta-barrel_RND_2"/>
</dbReference>
<keyword evidence="8" id="KW-1185">Reference proteome</keyword>
<evidence type="ECO:0000313" key="7">
    <source>
        <dbReference type="EMBL" id="KEO90679.1"/>
    </source>
</evidence>
<evidence type="ECO:0000256" key="2">
    <source>
        <dbReference type="SAM" id="Coils"/>
    </source>
</evidence>
<feature type="transmembrane region" description="Helical" evidence="3">
    <location>
        <begin position="33"/>
        <end position="54"/>
    </location>
</feature>
<dbReference type="AlphaFoldDB" id="A0A074MB88"/>
<dbReference type="PANTHER" id="PTHR30469:SF15">
    <property type="entry name" value="HLYD FAMILY OF SECRETION PROTEINS"/>
    <property type="match status" value="1"/>
</dbReference>
<keyword evidence="3" id="KW-0812">Transmembrane</keyword>
<name>A0A074MB88_9SPHN</name>
<dbReference type="PANTHER" id="PTHR30469">
    <property type="entry name" value="MULTIDRUG RESISTANCE PROTEIN MDTA"/>
    <property type="match status" value="1"/>
</dbReference>
<dbReference type="Gene3D" id="1.10.287.470">
    <property type="entry name" value="Helix hairpin bin"/>
    <property type="match status" value="1"/>
</dbReference>
<evidence type="ECO:0000256" key="1">
    <source>
        <dbReference type="ARBA" id="ARBA00009477"/>
    </source>
</evidence>